<evidence type="ECO:0000313" key="1">
    <source>
        <dbReference type="EMBL" id="PBK90836.1"/>
    </source>
</evidence>
<sequence>MSANTDVIPSWIFLATLIYFYNHDQLQLLLAVFGRISPCWDPTRLFPPGQRKTSVPPAIIADNILEEIAMCLTQEELELLETHVQGFYYTQLSLDITDFGFQEVISTACTIVNKARSLRNRMFFSY</sequence>
<protein>
    <submittedName>
        <fullName evidence="1">Uncharacterized protein</fullName>
    </submittedName>
</protein>
<reference evidence="2" key="1">
    <citation type="journal article" date="2017" name="Nat. Ecol. Evol.">
        <title>Genome expansion and lineage-specific genetic innovations in the forest pathogenic fungi Armillaria.</title>
        <authorList>
            <person name="Sipos G."/>
            <person name="Prasanna A.N."/>
            <person name="Walter M.C."/>
            <person name="O'Connor E."/>
            <person name="Balint B."/>
            <person name="Krizsan K."/>
            <person name="Kiss B."/>
            <person name="Hess J."/>
            <person name="Varga T."/>
            <person name="Slot J."/>
            <person name="Riley R."/>
            <person name="Boka B."/>
            <person name="Rigling D."/>
            <person name="Barry K."/>
            <person name="Lee J."/>
            <person name="Mihaltcheva S."/>
            <person name="LaButti K."/>
            <person name="Lipzen A."/>
            <person name="Waldron R."/>
            <person name="Moloney N.M."/>
            <person name="Sperisen C."/>
            <person name="Kredics L."/>
            <person name="Vagvoelgyi C."/>
            <person name="Patrignani A."/>
            <person name="Fitzpatrick D."/>
            <person name="Nagy I."/>
            <person name="Doyle S."/>
            <person name="Anderson J.B."/>
            <person name="Grigoriev I.V."/>
            <person name="Gueldener U."/>
            <person name="Muensterkoetter M."/>
            <person name="Nagy L.G."/>
        </authorList>
    </citation>
    <scope>NUCLEOTIDE SEQUENCE [LARGE SCALE GENOMIC DNA]</scope>
    <source>
        <strain evidence="2">Ar21-2</strain>
    </source>
</reference>
<name>A0A2H3DTR1_ARMGA</name>
<gene>
    <name evidence="1" type="ORF">ARMGADRAFT_1014495</name>
</gene>
<organism evidence="1 2">
    <name type="scientific">Armillaria gallica</name>
    <name type="common">Bulbous honey fungus</name>
    <name type="synonym">Armillaria bulbosa</name>
    <dbReference type="NCBI Taxonomy" id="47427"/>
    <lineage>
        <taxon>Eukaryota</taxon>
        <taxon>Fungi</taxon>
        <taxon>Dikarya</taxon>
        <taxon>Basidiomycota</taxon>
        <taxon>Agaricomycotina</taxon>
        <taxon>Agaricomycetes</taxon>
        <taxon>Agaricomycetidae</taxon>
        <taxon>Agaricales</taxon>
        <taxon>Marasmiineae</taxon>
        <taxon>Physalacriaceae</taxon>
        <taxon>Armillaria</taxon>
    </lineage>
</organism>
<dbReference type="EMBL" id="KZ293664">
    <property type="protein sequence ID" value="PBK90836.1"/>
    <property type="molecule type" value="Genomic_DNA"/>
</dbReference>
<accession>A0A2H3DTR1</accession>
<evidence type="ECO:0000313" key="2">
    <source>
        <dbReference type="Proteomes" id="UP000217790"/>
    </source>
</evidence>
<dbReference type="OrthoDB" id="2896904at2759"/>
<dbReference type="InParanoid" id="A0A2H3DTR1"/>
<dbReference type="AlphaFoldDB" id="A0A2H3DTR1"/>
<dbReference type="Proteomes" id="UP000217790">
    <property type="component" value="Unassembled WGS sequence"/>
</dbReference>
<keyword evidence="2" id="KW-1185">Reference proteome</keyword>
<proteinExistence type="predicted"/>